<dbReference type="Pfam" id="PF12796">
    <property type="entry name" value="Ank_2"/>
    <property type="match status" value="1"/>
</dbReference>
<dbReference type="Pfam" id="PF13606">
    <property type="entry name" value="Ank_3"/>
    <property type="match status" value="1"/>
</dbReference>
<dbReference type="SUPFAM" id="SSF48403">
    <property type="entry name" value="Ankyrin repeat"/>
    <property type="match status" value="1"/>
</dbReference>
<reference evidence="1 2" key="1">
    <citation type="journal article" date="2017" name="Mol. Plant">
        <title>The Genome of Medicinal Plant Macleaya cordata Provides New Insights into Benzylisoquinoline Alkaloids Metabolism.</title>
        <authorList>
            <person name="Liu X."/>
            <person name="Liu Y."/>
            <person name="Huang P."/>
            <person name="Ma Y."/>
            <person name="Qing Z."/>
            <person name="Tang Q."/>
            <person name="Cao H."/>
            <person name="Cheng P."/>
            <person name="Zheng Y."/>
            <person name="Yuan Z."/>
            <person name="Zhou Y."/>
            <person name="Liu J."/>
            <person name="Tang Z."/>
            <person name="Zhuo Y."/>
            <person name="Zhang Y."/>
            <person name="Yu L."/>
            <person name="Huang J."/>
            <person name="Yang P."/>
            <person name="Peng Q."/>
            <person name="Zhang J."/>
            <person name="Jiang W."/>
            <person name="Zhang Z."/>
            <person name="Lin K."/>
            <person name="Ro D.K."/>
            <person name="Chen X."/>
            <person name="Xiong X."/>
            <person name="Shang Y."/>
            <person name="Huang S."/>
            <person name="Zeng J."/>
        </authorList>
    </citation>
    <scope>NUCLEOTIDE SEQUENCE [LARGE SCALE GENOMIC DNA]</scope>
    <source>
        <strain evidence="2">cv. BLH2017</strain>
        <tissue evidence="1">Root</tissue>
    </source>
</reference>
<dbReference type="OrthoDB" id="1923662at2759"/>
<dbReference type="EMBL" id="MVGT01004145">
    <property type="protein sequence ID" value="OVA01268.1"/>
    <property type="molecule type" value="Genomic_DNA"/>
</dbReference>
<dbReference type="AlphaFoldDB" id="A0A200PSW0"/>
<comment type="caution">
    <text evidence="1">The sequence shown here is derived from an EMBL/GenBank/DDBJ whole genome shotgun (WGS) entry which is preliminary data.</text>
</comment>
<dbReference type="PANTHER" id="PTHR24121">
    <property type="entry name" value="NO MECHANORECEPTOR POTENTIAL C, ISOFORM D-RELATED"/>
    <property type="match status" value="1"/>
</dbReference>
<name>A0A200PSW0_MACCD</name>
<proteinExistence type="predicted"/>
<dbReference type="Gene3D" id="1.25.40.20">
    <property type="entry name" value="Ankyrin repeat-containing domain"/>
    <property type="match status" value="1"/>
</dbReference>
<dbReference type="SMART" id="SM00248">
    <property type="entry name" value="ANK"/>
    <property type="match status" value="3"/>
</dbReference>
<keyword evidence="2" id="KW-1185">Reference proteome</keyword>
<dbReference type="InterPro" id="IPR036770">
    <property type="entry name" value="Ankyrin_rpt-contain_sf"/>
</dbReference>
<protein>
    <submittedName>
        <fullName evidence="1">Ankyrin repeat</fullName>
    </submittedName>
</protein>
<sequence>MAAAELNVKRAALRGEWEAITNFYNRHRRRRMLGNDVPVIITITGDTLLHICAQCGRTDVLKVLLKVMPENVLRAKNKEGNTVLHEAVRTGIVEMAQVILEMEEGLLSSRNVHGETPIYWAAMYGHKDMLLFLYFAGRRRTCTTTTTTTSMDVRRNDGSTILHAALLGEFYGNN</sequence>
<dbReference type="PANTHER" id="PTHR24121:SF21">
    <property type="entry name" value="ANKYRIN REPEAT FAMILY PROTEIN"/>
    <property type="match status" value="1"/>
</dbReference>
<accession>A0A200PSW0</accession>
<gene>
    <name evidence="1" type="ORF">BVC80_1653g72</name>
</gene>
<dbReference type="InParanoid" id="A0A200PSW0"/>
<organism evidence="1 2">
    <name type="scientific">Macleaya cordata</name>
    <name type="common">Five-seeded plume-poppy</name>
    <name type="synonym">Bocconia cordata</name>
    <dbReference type="NCBI Taxonomy" id="56857"/>
    <lineage>
        <taxon>Eukaryota</taxon>
        <taxon>Viridiplantae</taxon>
        <taxon>Streptophyta</taxon>
        <taxon>Embryophyta</taxon>
        <taxon>Tracheophyta</taxon>
        <taxon>Spermatophyta</taxon>
        <taxon>Magnoliopsida</taxon>
        <taxon>Ranunculales</taxon>
        <taxon>Papaveraceae</taxon>
        <taxon>Papaveroideae</taxon>
        <taxon>Macleaya</taxon>
    </lineage>
</organism>
<dbReference type="STRING" id="56857.A0A200PSW0"/>
<dbReference type="Proteomes" id="UP000195402">
    <property type="component" value="Unassembled WGS sequence"/>
</dbReference>
<dbReference type="OMA" id="SHECYCK"/>
<dbReference type="InterPro" id="IPR002110">
    <property type="entry name" value="Ankyrin_rpt"/>
</dbReference>
<evidence type="ECO:0000313" key="1">
    <source>
        <dbReference type="EMBL" id="OVA01268.1"/>
    </source>
</evidence>
<evidence type="ECO:0000313" key="2">
    <source>
        <dbReference type="Proteomes" id="UP000195402"/>
    </source>
</evidence>